<dbReference type="RefSeq" id="WP_014128492.1">
    <property type="nucleotide sequence ID" value="NC_016077.1"/>
</dbReference>
<dbReference type="InterPro" id="IPR036505">
    <property type="entry name" value="Amidase/PGRP_sf"/>
</dbReference>
<feature type="domain" description="N-acetylmuramoyl-L-alanine amidase" evidence="2">
    <location>
        <begin position="11"/>
        <end position="142"/>
    </location>
</feature>
<dbReference type="InterPro" id="IPR006619">
    <property type="entry name" value="PGRP_domain_met/bac"/>
</dbReference>
<dbReference type="SMART" id="SM00701">
    <property type="entry name" value="PGRP"/>
    <property type="match status" value="1"/>
</dbReference>
<dbReference type="Gene3D" id="3.40.80.10">
    <property type="entry name" value="Peptidoglycan recognition protein-like"/>
    <property type="match status" value="1"/>
</dbReference>
<dbReference type="STRING" id="568816.Acin_1215"/>
<dbReference type="KEGG" id="ain:Acin_1215"/>
<dbReference type="PATRIC" id="fig|568816.4.peg.1171"/>
<dbReference type="PANTHER" id="PTHR11022">
    <property type="entry name" value="PEPTIDOGLYCAN RECOGNITION PROTEIN"/>
    <property type="match status" value="1"/>
</dbReference>
<feature type="domain" description="Peptidoglycan recognition protein family" evidence="3">
    <location>
        <begin position="4"/>
        <end position="136"/>
    </location>
</feature>
<dbReference type="HOGENOM" id="CLU_079366_2_0_9"/>
<dbReference type="CDD" id="cd06583">
    <property type="entry name" value="PGRP"/>
    <property type="match status" value="1"/>
</dbReference>
<gene>
    <name evidence="4" type="ordered locus">Acin_1215</name>
</gene>
<evidence type="ECO:0000313" key="4">
    <source>
        <dbReference type="EMBL" id="AEQ22440.1"/>
    </source>
</evidence>
<organism evidence="4 5">
    <name type="scientific">Acidaminococcus intestini (strain RyC-MR95)</name>
    <dbReference type="NCBI Taxonomy" id="568816"/>
    <lineage>
        <taxon>Bacteria</taxon>
        <taxon>Bacillati</taxon>
        <taxon>Bacillota</taxon>
        <taxon>Negativicutes</taxon>
        <taxon>Acidaminococcales</taxon>
        <taxon>Acidaminococcaceae</taxon>
        <taxon>Acidaminococcus</taxon>
    </lineage>
</organism>
<dbReference type="InterPro" id="IPR002502">
    <property type="entry name" value="Amidase_domain"/>
</dbReference>
<evidence type="ECO:0000259" key="2">
    <source>
        <dbReference type="SMART" id="SM00644"/>
    </source>
</evidence>
<sequence>MLEPTITDYGLEFGYLEPRDVTDQIVIHHTGNPTDDDLSAEEIHESHKAQGWSGIGYHFVIRKDGTIERGRPMDTIGAHAYGENSHTIGIHVCGNFDIAEPTDAQIESCSVLVQWLALIYGLEINDATVVGHCDLMATACPGENLYRQLGKIRGKANWYEQNYNEDGEYIG</sequence>
<dbReference type="PANTHER" id="PTHR11022:SF41">
    <property type="entry name" value="PEPTIDOGLYCAN-RECOGNITION PROTEIN LC-RELATED"/>
    <property type="match status" value="1"/>
</dbReference>
<dbReference type="InParanoid" id="G4Q8A9"/>
<dbReference type="AlphaFoldDB" id="G4Q8A9"/>
<dbReference type="EMBL" id="CP003058">
    <property type="protein sequence ID" value="AEQ22440.1"/>
    <property type="molecule type" value="Genomic_DNA"/>
</dbReference>
<reference evidence="4 5" key="1">
    <citation type="journal article" date="2011" name="J. Bacteriol.">
        <title>Complete genome sequence of Acidaminococcus intestini RYC-MR95, a Gram-negative bacterium from the phylum Firmicutes.</title>
        <authorList>
            <person name="D'Auria G."/>
            <person name="Galan J.C."/>
            <person name="Rodriguez-Alcayna M."/>
            <person name="Moya A."/>
            <person name="Baquero F."/>
            <person name="Latorre A."/>
        </authorList>
    </citation>
    <scope>NUCLEOTIDE SEQUENCE [LARGE SCALE GENOMIC DNA]</scope>
    <source>
        <strain evidence="4 5">RyC-MR95</strain>
    </source>
</reference>
<dbReference type="eggNOG" id="COG3023">
    <property type="taxonomic scope" value="Bacteria"/>
</dbReference>
<name>G4Q8A9_ACIIR</name>
<keyword evidence="5" id="KW-1185">Reference proteome</keyword>
<evidence type="ECO:0008006" key="6">
    <source>
        <dbReference type="Google" id="ProtNLM"/>
    </source>
</evidence>
<evidence type="ECO:0000259" key="3">
    <source>
        <dbReference type="SMART" id="SM00701"/>
    </source>
</evidence>
<dbReference type="GO" id="GO:0009253">
    <property type="term" value="P:peptidoglycan catabolic process"/>
    <property type="evidence" value="ECO:0007669"/>
    <property type="project" value="InterPro"/>
</dbReference>
<dbReference type="GeneID" id="92878549"/>
<protein>
    <recommendedName>
        <fullName evidence="6">N-acetylmuramoyl-L-alanine amidase</fullName>
    </recommendedName>
</protein>
<dbReference type="GO" id="GO:0008745">
    <property type="term" value="F:N-acetylmuramoyl-L-alanine amidase activity"/>
    <property type="evidence" value="ECO:0007669"/>
    <property type="project" value="InterPro"/>
</dbReference>
<proteinExistence type="inferred from homology"/>
<evidence type="ECO:0000313" key="5">
    <source>
        <dbReference type="Proteomes" id="UP000007093"/>
    </source>
</evidence>
<dbReference type="InterPro" id="IPR015510">
    <property type="entry name" value="PGRP"/>
</dbReference>
<accession>G4Q8A9</accession>
<dbReference type="SUPFAM" id="SSF55846">
    <property type="entry name" value="N-acetylmuramoyl-L-alanine amidase-like"/>
    <property type="match status" value="1"/>
</dbReference>
<dbReference type="Pfam" id="PF01510">
    <property type="entry name" value="Amidase_2"/>
    <property type="match status" value="1"/>
</dbReference>
<dbReference type="Proteomes" id="UP000007093">
    <property type="component" value="Chromosome"/>
</dbReference>
<evidence type="ECO:0000256" key="1">
    <source>
        <dbReference type="ARBA" id="ARBA00007553"/>
    </source>
</evidence>
<dbReference type="SMART" id="SM00644">
    <property type="entry name" value="Ami_2"/>
    <property type="match status" value="1"/>
</dbReference>
<dbReference type="GO" id="GO:0008270">
    <property type="term" value="F:zinc ion binding"/>
    <property type="evidence" value="ECO:0007669"/>
    <property type="project" value="InterPro"/>
</dbReference>
<comment type="similarity">
    <text evidence="1">Belongs to the N-acetylmuramoyl-L-alanine amidase 2 family.</text>
</comment>